<organism evidence="2 3">
    <name type="scientific">Streptomyces rectiviolaceus</name>
    <dbReference type="NCBI Taxonomy" id="332591"/>
    <lineage>
        <taxon>Bacteria</taxon>
        <taxon>Bacillati</taxon>
        <taxon>Actinomycetota</taxon>
        <taxon>Actinomycetes</taxon>
        <taxon>Kitasatosporales</taxon>
        <taxon>Streptomycetaceae</taxon>
        <taxon>Streptomyces</taxon>
    </lineage>
</organism>
<protein>
    <submittedName>
        <fullName evidence="2">Quinol monooxygenase</fullName>
    </submittedName>
</protein>
<dbReference type="GO" id="GO:0004497">
    <property type="term" value="F:monooxygenase activity"/>
    <property type="evidence" value="ECO:0007669"/>
    <property type="project" value="UniProtKB-KW"/>
</dbReference>
<reference evidence="3" key="1">
    <citation type="journal article" date="2019" name="Int. J. Syst. Evol. Microbiol.">
        <title>The Global Catalogue of Microorganisms (GCM) 10K type strain sequencing project: providing services to taxonomists for standard genome sequencing and annotation.</title>
        <authorList>
            <consortium name="The Broad Institute Genomics Platform"/>
            <consortium name="The Broad Institute Genome Sequencing Center for Infectious Disease"/>
            <person name="Wu L."/>
            <person name="Ma J."/>
        </authorList>
    </citation>
    <scope>NUCLEOTIDE SEQUENCE [LARGE SCALE GENOMIC DNA]</scope>
    <source>
        <strain evidence="3">JCM 9092</strain>
    </source>
</reference>
<dbReference type="InterPro" id="IPR007138">
    <property type="entry name" value="ABM_dom"/>
</dbReference>
<dbReference type="Proteomes" id="UP001501637">
    <property type="component" value="Unassembled WGS sequence"/>
</dbReference>
<keyword evidence="2" id="KW-0503">Monooxygenase</keyword>
<proteinExistence type="predicted"/>
<dbReference type="SUPFAM" id="SSF54909">
    <property type="entry name" value="Dimeric alpha+beta barrel"/>
    <property type="match status" value="1"/>
</dbReference>
<dbReference type="PANTHER" id="PTHR33336">
    <property type="entry name" value="QUINOL MONOOXYGENASE YGIN-RELATED"/>
    <property type="match status" value="1"/>
</dbReference>
<dbReference type="RefSeq" id="WP_344519019.1">
    <property type="nucleotide sequence ID" value="NZ_BAAAUG010000019.1"/>
</dbReference>
<dbReference type="PANTHER" id="PTHR33336:SF3">
    <property type="entry name" value="ABM DOMAIN-CONTAINING PROTEIN"/>
    <property type="match status" value="1"/>
</dbReference>
<accession>A0ABP6M7R6</accession>
<dbReference type="EMBL" id="BAAAUG010000019">
    <property type="protein sequence ID" value="GAA3087284.1"/>
    <property type="molecule type" value="Genomic_DNA"/>
</dbReference>
<evidence type="ECO:0000313" key="2">
    <source>
        <dbReference type="EMBL" id="GAA3087284.1"/>
    </source>
</evidence>
<gene>
    <name evidence="2" type="ORF">GCM10010449_08500</name>
</gene>
<evidence type="ECO:0000313" key="3">
    <source>
        <dbReference type="Proteomes" id="UP001501637"/>
    </source>
</evidence>
<feature type="domain" description="ABM" evidence="1">
    <location>
        <begin position="2"/>
        <end position="90"/>
    </location>
</feature>
<dbReference type="PROSITE" id="PS51725">
    <property type="entry name" value="ABM"/>
    <property type="match status" value="1"/>
</dbReference>
<name>A0ABP6M7R6_9ACTN</name>
<dbReference type="InterPro" id="IPR011008">
    <property type="entry name" value="Dimeric_a/b-barrel"/>
</dbReference>
<dbReference type="InterPro" id="IPR050744">
    <property type="entry name" value="AI-2_Isomerase_LsrG"/>
</dbReference>
<dbReference type="Pfam" id="PF03992">
    <property type="entry name" value="ABM"/>
    <property type="match status" value="1"/>
</dbReference>
<keyword evidence="2" id="KW-0560">Oxidoreductase</keyword>
<evidence type="ECO:0000259" key="1">
    <source>
        <dbReference type="PROSITE" id="PS51725"/>
    </source>
</evidence>
<dbReference type="Gene3D" id="3.30.70.100">
    <property type="match status" value="1"/>
</dbReference>
<keyword evidence="3" id="KW-1185">Reference proteome</keyword>
<sequence>MIFIAVKFTVRPEHADTWLERTAEFTRATRAEEGNLFYDWSRSVDDPNQFVLLEGFASQEAGAAHVGSDHFKAAMETMSEAIASTPEIIHTEIPGSSWSEMGELSPKG</sequence>
<comment type="caution">
    <text evidence="2">The sequence shown here is derived from an EMBL/GenBank/DDBJ whole genome shotgun (WGS) entry which is preliminary data.</text>
</comment>